<gene>
    <name evidence="2" type="ORF">Q8A67_019088</name>
</gene>
<organism evidence="2 3">
    <name type="scientific">Cirrhinus molitorella</name>
    <name type="common">mud carp</name>
    <dbReference type="NCBI Taxonomy" id="172907"/>
    <lineage>
        <taxon>Eukaryota</taxon>
        <taxon>Metazoa</taxon>
        <taxon>Chordata</taxon>
        <taxon>Craniata</taxon>
        <taxon>Vertebrata</taxon>
        <taxon>Euteleostomi</taxon>
        <taxon>Actinopterygii</taxon>
        <taxon>Neopterygii</taxon>
        <taxon>Teleostei</taxon>
        <taxon>Ostariophysi</taxon>
        <taxon>Cypriniformes</taxon>
        <taxon>Cyprinidae</taxon>
        <taxon>Labeoninae</taxon>
        <taxon>Labeonini</taxon>
        <taxon>Cirrhinus</taxon>
    </lineage>
</organism>
<name>A0AA88PD68_9TELE</name>
<feature type="region of interest" description="Disordered" evidence="1">
    <location>
        <begin position="88"/>
        <end position="133"/>
    </location>
</feature>
<dbReference type="Proteomes" id="UP001187343">
    <property type="component" value="Unassembled WGS sequence"/>
</dbReference>
<proteinExistence type="predicted"/>
<protein>
    <submittedName>
        <fullName evidence="2">Uncharacterized protein</fullName>
    </submittedName>
</protein>
<dbReference type="AlphaFoldDB" id="A0AA88PD68"/>
<evidence type="ECO:0000313" key="3">
    <source>
        <dbReference type="Proteomes" id="UP001187343"/>
    </source>
</evidence>
<evidence type="ECO:0000256" key="1">
    <source>
        <dbReference type="SAM" id="MobiDB-lite"/>
    </source>
</evidence>
<keyword evidence="3" id="KW-1185">Reference proteome</keyword>
<sequence>MCRSVCEFVQKCCLKLLYSPRRRPHLSEGVFGRGVCGPSAAALHCEPAVSCISERLTRTSSRSRWVCVWDGSAGAVGTAGTAVRADAGEMFTSATSRGPPDERSQRTENSSLDRLHPADGSTSVPALPMSLCL</sequence>
<reference evidence="2" key="1">
    <citation type="submission" date="2023-08" db="EMBL/GenBank/DDBJ databases">
        <title>Chromosome-level Genome Assembly of mud carp (Cirrhinus molitorella).</title>
        <authorList>
            <person name="Liu H."/>
        </authorList>
    </citation>
    <scope>NUCLEOTIDE SEQUENCE</scope>
    <source>
        <strain evidence="2">Prfri</strain>
        <tissue evidence="2">Muscle</tissue>
    </source>
</reference>
<dbReference type="EMBL" id="JAUYZG010000019">
    <property type="protein sequence ID" value="KAK2878297.1"/>
    <property type="molecule type" value="Genomic_DNA"/>
</dbReference>
<accession>A0AA88PD68</accession>
<evidence type="ECO:0000313" key="2">
    <source>
        <dbReference type="EMBL" id="KAK2878297.1"/>
    </source>
</evidence>
<feature type="compositionally biased region" description="Basic and acidic residues" evidence="1">
    <location>
        <begin position="99"/>
        <end position="117"/>
    </location>
</feature>
<comment type="caution">
    <text evidence="2">The sequence shown here is derived from an EMBL/GenBank/DDBJ whole genome shotgun (WGS) entry which is preliminary data.</text>
</comment>